<dbReference type="Pfam" id="PF19579">
    <property type="entry name" value="FtsL_2"/>
    <property type="match status" value="1"/>
</dbReference>
<keyword evidence="4 7" id="KW-1133">Transmembrane helix</keyword>
<feature type="compositionally biased region" description="Basic and acidic residues" evidence="9">
    <location>
        <begin position="1"/>
        <end position="17"/>
    </location>
</feature>
<proteinExistence type="inferred from homology"/>
<comment type="function">
    <text evidence="7">Essential cell division protein.</text>
</comment>
<dbReference type="HAMAP" id="MF_00910">
    <property type="entry name" value="FtsL"/>
    <property type="match status" value="1"/>
</dbReference>
<feature type="transmembrane region" description="Helical" evidence="7">
    <location>
        <begin position="42"/>
        <end position="61"/>
    </location>
</feature>
<dbReference type="Proteomes" id="UP000297975">
    <property type="component" value="Unassembled WGS sequence"/>
</dbReference>
<accession>A0A4Y8IR90</accession>
<feature type="region of interest" description="Disordered" evidence="9">
    <location>
        <begin position="1"/>
        <end position="32"/>
    </location>
</feature>
<comment type="subcellular location">
    <subcellularLocation>
        <location evidence="7">Cell membrane</location>
        <topology evidence="7">Single-pass type II membrane protein</topology>
    </subcellularLocation>
    <text evidence="7">Localizes to the division septum where it forms a ring structure.</text>
</comment>
<evidence type="ECO:0000256" key="6">
    <source>
        <dbReference type="ARBA" id="ARBA00023306"/>
    </source>
</evidence>
<protein>
    <recommendedName>
        <fullName evidence="7 8">Cell division protein FtsL</fullName>
    </recommendedName>
</protein>
<evidence type="ECO:0000256" key="5">
    <source>
        <dbReference type="ARBA" id="ARBA00023136"/>
    </source>
</evidence>
<dbReference type="NCBIfam" id="TIGR02209">
    <property type="entry name" value="ftsL_broad"/>
    <property type="match status" value="1"/>
</dbReference>
<comment type="caution">
    <text evidence="10">The sequence shown here is derived from an EMBL/GenBank/DDBJ whole genome shotgun (WGS) entry which is preliminary data.</text>
</comment>
<comment type="similarity">
    <text evidence="7">Belongs to the FtsL family.</text>
</comment>
<dbReference type="InterPro" id="IPR045755">
    <property type="entry name" value="FtsL-like"/>
</dbReference>
<evidence type="ECO:0000256" key="4">
    <source>
        <dbReference type="ARBA" id="ARBA00022989"/>
    </source>
</evidence>
<reference evidence="10 11" key="1">
    <citation type="submission" date="2019-03" db="EMBL/GenBank/DDBJ databases">
        <authorList>
            <person name="He R.-H."/>
        </authorList>
    </citation>
    <scope>NUCLEOTIDE SEQUENCE [LARGE SCALE GENOMIC DNA]</scope>
    <source>
        <strain evidence="11">SH 714</strain>
    </source>
</reference>
<dbReference type="EMBL" id="SOPW01000004">
    <property type="protein sequence ID" value="TFB23304.1"/>
    <property type="molecule type" value="Genomic_DNA"/>
</dbReference>
<evidence type="ECO:0000256" key="7">
    <source>
        <dbReference type="HAMAP-Rule" id="MF_00910"/>
    </source>
</evidence>
<evidence type="ECO:0000256" key="2">
    <source>
        <dbReference type="ARBA" id="ARBA00022618"/>
    </source>
</evidence>
<evidence type="ECO:0000256" key="3">
    <source>
        <dbReference type="ARBA" id="ARBA00022692"/>
    </source>
</evidence>
<dbReference type="GO" id="GO:0043093">
    <property type="term" value="P:FtsZ-dependent cytokinesis"/>
    <property type="evidence" value="ECO:0007669"/>
    <property type="project" value="UniProtKB-UniRule"/>
</dbReference>
<evidence type="ECO:0000256" key="8">
    <source>
        <dbReference type="NCBIfam" id="TIGR02209"/>
    </source>
</evidence>
<keyword evidence="11" id="KW-1185">Reference proteome</keyword>
<dbReference type="GO" id="GO:0032153">
    <property type="term" value="C:cell division site"/>
    <property type="evidence" value="ECO:0007669"/>
    <property type="project" value="UniProtKB-UniRule"/>
</dbReference>
<keyword evidence="6 7" id="KW-0131">Cell cycle</keyword>
<keyword evidence="5 7" id="KW-0472">Membrane</keyword>
<dbReference type="AlphaFoldDB" id="A0A4Y8IR90"/>
<dbReference type="RefSeq" id="WP_134339376.1">
    <property type="nucleotide sequence ID" value="NZ_SOPW01000004.1"/>
</dbReference>
<keyword evidence="3 7" id="KW-0812">Transmembrane</keyword>
<keyword evidence="1 7" id="KW-1003">Cell membrane</keyword>
<name>A0A4Y8IR90_9BACI</name>
<sequence length="125" mass="14167">MAAEEIRKYSMVPERKTYQSPPTPKKKQQPLRKSWFSKGEKVLYSAGIIIVAIAMIFTVQYSSSIDTLNRDIQQVNQNITHYQSENTTLVAEVKEMSKPSRILAIAEEHGLNIKNAKVKQASQSN</sequence>
<dbReference type="OrthoDB" id="2973386at2"/>
<gene>
    <name evidence="7 10" type="primary">ftsL</name>
    <name evidence="10" type="ORF">E3U55_05660</name>
</gene>
<dbReference type="InterPro" id="IPR011922">
    <property type="entry name" value="Cell_div_FtsL"/>
</dbReference>
<keyword evidence="2 7" id="KW-0132">Cell division</keyword>
<organism evidence="10 11">
    <name type="scientific">Filobacillus milosensis</name>
    <dbReference type="NCBI Taxonomy" id="94137"/>
    <lineage>
        <taxon>Bacteria</taxon>
        <taxon>Bacillati</taxon>
        <taxon>Bacillota</taxon>
        <taxon>Bacilli</taxon>
        <taxon>Bacillales</taxon>
        <taxon>Bacillaceae</taxon>
        <taxon>Filobacillus</taxon>
    </lineage>
</organism>
<evidence type="ECO:0000256" key="1">
    <source>
        <dbReference type="ARBA" id="ARBA00022475"/>
    </source>
</evidence>
<evidence type="ECO:0000256" key="9">
    <source>
        <dbReference type="SAM" id="MobiDB-lite"/>
    </source>
</evidence>
<evidence type="ECO:0000313" key="11">
    <source>
        <dbReference type="Proteomes" id="UP000297975"/>
    </source>
</evidence>
<evidence type="ECO:0000313" key="10">
    <source>
        <dbReference type="EMBL" id="TFB23304.1"/>
    </source>
</evidence>
<dbReference type="GO" id="GO:0005886">
    <property type="term" value="C:plasma membrane"/>
    <property type="evidence" value="ECO:0007669"/>
    <property type="project" value="UniProtKB-SubCell"/>
</dbReference>